<dbReference type="InParanoid" id="A0A5N4AWJ5"/>
<feature type="domain" description="PiggyBac transposable element-derived protein" evidence="2">
    <location>
        <begin position="667"/>
        <end position="940"/>
    </location>
</feature>
<gene>
    <name evidence="4" type="ORF">PPYR_03796</name>
</gene>
<evidence type="ECO:0008006" key="6">
    <source>
        <dbReference type="Google" id="ProtNLM"/>
    </source>
</evidence>
<feature type="compositionally biased region" description="Acidic residues" evidence="1">
    <location>
        <begin position="586"/>
        <end position="601"/>
    </location>
</feature>
<dbReference type="PANTHER" id="PTHR37162">
    <property type="entry name" value="HAT FAMILY DIMERISATION DOMAINCONTAINING PROTEIN-RELATED"/>
    <property type="match status" value="1"/>
</dbReference>
<feature type="region of interest" description="Disordered" evidence="1">
    <location>
        <begin position="574"/>
        <end position="613"/>
    </location>
</feature>
<proteinExistence type="predicted"/>
<name>A0A5N4AWJ5_PHOPY</name>
<dbReference type="EMBL" id="VVIM01000002">
    <property type="protein sequence ID" value="KAB0801610.1"/>
    <property type="molecule type" value="Genomic_DNA"/>
</dbReference>
<evidence type="ECO:0000256" key="1">
    <source>
        <dbReference type="SAM" id="MobiDB-lite"/>
    </source>
</evidence>
<comment type="caution">
    <text evidence="4">The sequence shown here is derived from an EMBL/GenBank/DDBJ whole genome shotgun (WGS) entry which is preliminary data.</text>
</comment>
<accession>A0A5N4AWJ5</accession>
<dbReference type="SUPFAM" id="SSF53098">
    <property type="entry name" value="Ribonuclease H-like"/>
    <property type="match status" value="1"/>
</dbReference>
<organism evidence="4 5">
    <name type="scientific">Photinus pyralis</name>
    <name type="common">Common eastern firefly</name>
    <name type="synonym">Lampyris pyralis</name>
    <dbReference type="NCBI Taxonomy" id="7054"/>
    <lineage>
        <taxon>Eukaryota</taxon>
        <taxon>Metazoa</taxon>
        <taxon>Ecdysozoa</taxon>
        <taxon>Arthropoda</taxon>
        <taxon>Hexapoda</taxon>
        <taxon>Insecta</taxon>
        <taxon>Pterygota</taxon>
        <taxon>Neoptera</taxon>
        <taxon>Endopterygota</taxon>
        <taxon>Coleoptera</taxon>
        <taxon>Polyphaga</taxon>
        <taxon>Elateriformia</taxon>
        <taxon>Elateroidea</taxon>
        <taxon>Lampyridae</taxon>
        <taxon>Lampyrinae</taxon>
        <taxon>Photinus</taxon>
    </lineage>
</organism>
<feature type="region of interest" description="Disordered" evidence="1">
    <location>
        <begin position="1"/>
        <end position="34"/>
    </location>
</feature>
<evidence type="ECO:0000313" key="5">
    <source>
        <dbReference type="Proteomes" id="UP000327044"/>
    </source>
</evidence>
<dbReference type="InterPro" id="IPR029526">
    <property type="entry name" value="PGBD"/>
</dbReference>
<evidence type="ECO:0000259" key="2">
    <source>
        <dbReference type="Pfam" id="PF13843"/>
    </source>
</evidence>
<feature type="compositionally biased region" description="Basic residues" evidence="1">
    <location>
        <begin position="24"/>
        <end position="34"/>
    </location>
</feature>
<sequence length="947" mass="108698">MSSGSDSNRVDSDTDDSSPSASTSRKRPKLAYKQKYKKDWEKQMPWLQESQNGASFGWCKACKCDIKITHGKGDLVKHEYTSKHTKSCVSTVGQKTITSMFAEKTKEMTTEMRAKEAEIRIAGFVAEHNLPFKIMEHLPDLMRAVCSDSAIAKKIKCGPTKIKSIITNVTGETHRQNLIALMNSNKFSLIADESTDRSCTKNLCLVARINCNNNNVKDYFLALIPIHDATGAALFEHIIQFFNKYGIDFKQNCIGFASDGANNMMGGQNSVVSRIKELIPGIFVMKCICHSFHLCASYACEKLPEEVEKFARYVYNYFSNSPKRTEELKEFQQFANVSPVKMLHPSSTRWLSLESVVTRLLTQYGALTLYFTDKASSKKDQAAFSILHLLQQPETKLYLEFLAYALPFFNKLNTLMQSEQPQIHTIYKEVSNTIKTIMECFIKDSIMSKLNVYEIDFQNPRNFQNIEEMYFGAVINSSANSETLLQIKKQCLQFYIESLKQILSRFPLKDSIFSKLDFMDPETVIMSNIRKDKDPHRKLTEAELLYYLENDISDIEFLSDDELELDEVCRDQTNDNVLDGISTEDRENEDEDLADEQEGPEEIVIGENDKDDRGQFEKEKENFAKIHNLTEKSKIRWIQKDNIEYETRNIHWHASQPSTLVVDLPAPVKFFTKYIPDKILQQMADMTNLYATQQNTARFPSTSLTEIKSFIGIHIIMGNLQFPRVSMYWHRSMGIPLVKDNMPLSRFYKLRQAIHIVDITSREENNQDRLWKVRCLYESVRRRCLKLPLETNLCVDEQIVPFKGQINIKQYVKNKPTKWGIKIYVLAGQSGLIYDFLIYQGSTTPFSPIYVKYGSAAAVVMQLSERISESNHGLFFDNYFTTYNLIQYLDSKHIYCVGTIRANRFANPRLPSDKEMKKIGRGSSAVSISKDGIVITKWSGGRLSKMG</sequence>
<dbReference type="Proteomes" id="UP000327044">
    <property type="component" value="Unassembled WGS sequence"/>
</dbReference>
<evidence type="ECO:0000259" key="3">
    <source>
        <dbReference type="Pfam" id="PF14291"/>
    </source>
</evidence>
<reference evidence="4 5" key="1">
    <citation type="journal article" date="2018" name="Elife">
        <title>Firefly genomes illuminate parallel origins of bioluminescence in beetles.</title>
        <authorList>
            <person name="Fallon T.R."/>
            <person name="Lower S.E."/>
            <person name="Chang C.H."/>
            <person name="Bessho-Uehara M."/>
            <person name="Martin G.J."/>
            <person name="Bewick A.J."/>
            <person name="Behringer M."/>
            <person name="Debat H.J."/>
            <person name="Wong I."/>
            <person name="Day J.C."/>
            <person name="Suvorov A."/>
            <person name="Silva C.J."/>
            <person name="Stanger-Hall K.F."/>
            <person name="Hall D.W."/>
            <person name="Schmitz R.J."/>
            <person name="Nelson D.R."/>
            <person name="Lewis S.M."/>
            <person name="Shigenobu S."/>
            <person name="Bybee S.M."/>
            <person name="Larracuente A.M."/>
            <person name="Oba Y."/>
            <person name="Weng J.K."/>
        </authorList>
    </citation>
    <scope>NUCLEOTIDE SEQUENCE [LARGE SCALE GENOMIC DNA]</scope>
    <source>
        <strain evidence="4">1611_PpyrPB1</strain>
        <tissue evidence="4">Whole body</tissue>
    </source>
</reference>
<keyword evidence="5" id="KW-1185">Reference proteome</keyword>
<evidence type="ECO:0000313" key="4">
    <source>
        <dbReference type="EMBL" id="KAB0801610.1"/>
    </source>
</evidence>
<feature type="domain" description="DUF4371" evidence="3">
    <location>
        <begin position="156"/>
        <end position="269"/>
    </location>
</feature>
<protein>
    <recommendedName>
        <fullName evidence="6">PiggyBac transposable element-derived protein domain-containing protein</fullName>
    </recommendedName>
</protein>
<dbReference type="AlphaFoldDB" id="A0A5N4AWJ5"/>
<dbReference type="Pfam" id="PF14291">
    <property type="entry name" value="DUF4371"/>
    <property type="match status" value="1"/>
</dbReference>
<dbReference type="PANTHER" id="PTHR37162:SF1">
    <property type="entry name" value="BED-TYPE DOMAIN-CONTAINING PROTEIN"/>
    <property type="match status" value="1"/>
</dbReference>
<dbReference type="InterPro" id="IPR012337">
    <property type="entry name" value="RNaseH-like_sf"/>
</dbReference>
<dbReference type="Pfam" id="PF13843">
    <property type="entry name" value="DDE_Tnp_1_7"/>
    <property type="match status" value="1"/>
</dbReference>
<dbReference type="InterPro" id="IPR025398">
    <property type="entry name" value="DUF4371"/>
</dbReference>